<dbReference type="Proteomes" id="UP000487268">
    <property type="component" value="Unassembled WGS sequence"/>
</dbReference>
<dbReference type="PANTHER" id="PTHR48098">
    <property type="entry name" value="ENTEROCHELIN ESTERASE-RELATED"/>
    <property type="match status" value="1"/>
</dbReference>
<feature type="transmembrane region" description="Helical" evidence="2">
    <location>
        <begin position="7"/>
        <end position="27"/>
    </location>
</feature>
<comment type="caution">
    <text evidence="3">The sequence shown here is derived from an EMBL/GenBank/DDBJ whole genome shotgun (WGS) entry which is preliminary data.</text>
</comment>
<evidence type="ECO:0000313" key="4">
    <source>
        <dbReference type="Proteomes" id="UP000487268"/>
    </source>
</evidence>
<proteinExistence type="predicted"/>
<dbReference type="Gene3D" id="3.40.50.1820">
    <property type="entry name" value="alpha/beta hydrolase"/>
    <property type="match status" value="1"/>
</dbReference>
<dbReference type="InterPro" id="IPR050583">
    <property type="entry name" value="Mycobacterial_A85_antigen"/>
</dbReference>
<sequence length="396" mass="42605">MRKRTDSLVAIGSIAAVVITPAVLLMLPQSDPAPRGLAGDDPAPAALQNGVPVPQPKKASEAPEGQQRSASPLPDPNKKLGTNPTRKTVVKKKKAVFAAADDGAKITEAVWSGKTRVDLTVQSPALGTARKVRVLVPRGWSATATRTWPTVYAFHGGNDSYVSWTRSTDIAAVAARYDTLVAMPEGANGSYTDWYNNGKGGNPRWETFHTSEVRQLLERNFHAGALRAAIGISSGAQGAITYAGRHPGMFKYAAGYSGVLSMLSPGIPSLLMYTNTRPGTDPNKIWGDPSGDRANWVAHDPLSLLPKMRGTRIYVSAGNGQPGPYDKPGRAPWDVRYLSETQVGRATGDFVEQARKLGVPVTANLYGPGSHTWAYWKREMHRTWPAVMQSIGARKL</sequence>
<keyword evidence="4" id="KW-1185">Reference proteome</keyword>
<dbReference type="InterPro" id="IPR029058">
    <property type="entry name" value="AB_hydrolase_fold"/>
</dbReference>
<keyword evidence="2" id="KW-0812">Transmembrane</keyword>
<organism evidence="3 4">
    <name type="scientific">Actinomadura macrotermitis</name>
    <dbReference type="NCBI Taxonomy" id="2585200"/>
    <lineage>
        <taxon>Bacteria</taxon>
        <taxon>Bacillati</taxon>
        <taxon>Actinomycetota</taxon>
        <taxon>Actinomycetes</taxon>
        <taxon>Streptosporangiales</taxon>
        <taxon>Thermomonosporaceae</taxon>
        <taxon>Actinomadura</taxon>
    </lineage>
</organism>
<evidence type="ECO:0000256" key="1">
    <source>
        <dbReference type="SAM" id="MobiDB-lite"/>
    </source>
</evidence>
<reference evidence="3 4" key="1">
    <citation type="submission" date="2019-10" db="EMBL/GenBank/DDBJ databases">
        <title>Actinomadura rubteroloni sp. nov. and Actinomadura macrotermitis sp. nov., isolated from the gut of fungus growing-termite Macrotermes natalensis.</title>
        <authorList>
            <person name="Benndorf R."/>
            <person name="Martin K."/>
            <person name="Kuefner M."/>
            <person name="De Beer W."/>
            <person name="Kaster A.-K."/>
            <person name="Vollmers J."/>
            <person name="Poulsen M."/>
            <person name="Beemelmanns C."/>
        </authorList>
    </citation>
    <scope>NUCLEOTIDE SEQUENCE [LARGE SCALE GENOMIC DNA]</scope>
    <source>
        <strain evidence="3 4">RB68</strain>
    </source>
</reference>
<evidence type="ECO:0008006" key="5">
    <source>
        <dbReference type="Google" id="ProtNLM"/>
    </source>
</evidence>
<dbReference type="EMBL" id="WEGH01000001">
    <property type="protein sequence ID" value="MQY04162.1"/>
    <property type="molecule type" value="Genomic_DNA"/>
</dbReference>
<keyword evidence="2" id="KW-0472">Membrane</keyword>
<dbReference type="InterPro" id="IPR000801">
    <property type="entry name" value="Esterase-like"/>
</dbReference>
<dbReference type="AlphaFoldDB" id="A0A7K0BTE0"/>
<dbReference type="OrthoDB" id="4527292at2"/>
<dbReference type="PANTHER" id="PTHR48098:SF1">
    <property type="entry name" value="DIACYLGLYCEROL ACYLTRANSFERASE_MYCOLYLTRANSFERASE AG85A"/>
    <property type="match status" value="1"/>
</dbReference>
<keyword evidence="2" id="KW-1133">Transmembrane helix</keyword>
<dbReference type="Pfam" id="PF00756">
    <property type="entry name" value="Esterase"/>
    <property type="match status" value="1"/>
</dbReference>
<name>A0A7K0BTE0_9ACTN</name>
<protein>
    <recommendedName>
        <fullName evidence="5">Esterase family protein</fullName>
    </recommendedName>
</protein>
<evidence type="ECO:0000256" key="2">
    <source>
        <dbReference type="SAM" id="Phobius"/>
    </source>
</evidence>
<accession>A0A7K0BTE0</accession>
<evidence type="ECO:0000313" key="3">
    <source>
        <dbReference type="EMBL" id="MQY04162.1"/>
    </source>
</evidence>
<feature type="region of interest" description="Disordered" evidence="1">
    <location>
        <begin position="34"/>
        <end position="87"/>
    </location>
</feature>
<dbReference type="SUPFAM" id="SSF53474">
    <property type="entry name" value="alpha/beta-Hydrolases"/>
    <property type="match status" value="1"/>
</dbReference>
<dbReference type="RefSeq" id="WP_153531974.1">
    <property type="nucleotide sequence ID" value="NZ_WEGH01000001.1"/>
</dbReference>
<dbReference type="GO" id="GO:0016747">
    <property type="term" value="F:acyltransferase activity, transferring groups other than amino-acyl groups"/>
    <property type="evidence" value="ECO:0007669"/>
    <property type="project" value="TreeGrafter"/>
</dbReference>
<gene>
    <name evidence="3" type="ORF">ACRB68_22130</name>
</gene>